<sequence>MVDIAMLHIRENKQINFEPIETTVAATEVCFYPLDDQIVNHTLIKNCHLKDNVAVFKA</sequence>
<name>A0ABR8HKU1_NOSPU</name>
<evidence type="ECO:0000313" key="1">
    <source>
        <dbReference type="EMBL" id="MBD2616470.1"/>
    </source>
</evidence>
<organism evidence="1 2">
    <name type="scientific">Nostoc punctiforme FACHB-252</name>
    <dbReference type="NCBI Taxonomy" id="1357509"/>
    <lineage>
        <taxon>Bacteria</taxon>
        <taxon>Bacillati</taxon>
        <taxon>Cyanobacteriota</taxon>
        <taxon>Cyanophyceae</taxon>
        <taxon>Nostocales</taxon>
        <taxon>Nostocaceae</taxon>
        <taxon>Nostoc</taxon>
    </lineage>
</organism>
<keyword evidence="2" id="KW-1185">Reference proteome</keyword>
<dbReference type="RefSeq" id="WP_190952898.1">
    <property type="nucleotide sequence ID" value="NZ_JACJTC010000054.1"/>
</dbReference>
<proteinExistence type="predicted"/>
<gene>
    <name evidence="1" type="ORF">H6G94_35505</name>
</gene>
<protein>
    <submittedName>
        <fullName evidence="1">Uncharacterized protein</fullName>
    </submittedName>
</protein>
<dbReference type="EMBL" id="JACJTC010000054">
    <property type="protein sequence ID" value="MBD2616470.1"/>
    <property type="molecule type" value="Genomic_DNA"/>
</dbReference>
<dbReference type="Proteomes" id="UP000606396">
    <property type="component" value="Unassembled WGS sequence"/>
</dbReference>
<accession>A0ABR8HKU1</accession>
<comment type="caution">
    <text evidence="1">The sequence shown here is derived from an EMBL/GenBank/DDBJ whole genome shotgun (WGS) entry which is preliminary data.</text>
</comment>
<reference evidence="1 2" key="1">
    <citation type="journal article" date="2020" name="ISME J.">
        <title>Comparative genomics reveals insights into cyanobacterial evolution and habitat adaptation.</title>
        <authorList>
            <person name="Chen M.Y."/>
            <person name="Teng W.K."/>
            <person name="Zhao L."/>
            <person name="Hu C.X."/>
            <person name="Zhou Y.K."/>
            <person name="Han B.P."/>
            <person name="Song L.R."/>
            <person name="Shu W.S."/>
        </authorList>
    </citation>
    <scope>NUCLEOTIDE SEQUENCE [LARGE SCALE GENOMIC DNA]</scope>
    <source>
        <strain evidence="1 2">FACHB-252</strain>
    </source>
</reference>
<evidence type="ECO:0000313" key="2">
    <source>
        <dbReference type="Proteomes" id="UP000606396"/>
    </source>
</evidence>